<protein>
    <submittedName>
        <fullName evidence="7">Branched-chain amino acid ABC transporter permease</fullName>
    </submittedName>
</protein>
<reference evidence="7 8" key="1">
    <citation type="submission" date="2020-01" db="EMBL/GenBank/DDBJ databases">
        <title>Sulfitobacter sediminilitoris sp. nov., isolated from a tidal flat.</title>
        <authorList>
            <person name="Park S."/>
            <person name="Yoon J.-H."/>
        </authorList>
    </citation>
    <scope>NUCLEOTIDE SEQUENCE [LARGE SCALE GENOMIC DNA]</scope>
    <source>
        <strain evidence="7 8">JBTF-M27</strain>
    </source>
</reference>
<feature type="transmembrane region" description="Helical" evidence="6">
    <location>
        <begin position="45"/>
        <end position="64"/>
    </location>
</feature>
<dbReference type="Proteomes" id="UP000468591">
    <property type="component" value="Unassembled WGS sequence"/>
</dbReference>
<keyword evidence="4 6" id="KW-1133">Transmembrane helix</keyword>
<dbReference type="CDD" id="cd06581">
    <property type="entry name" value="TM_PBP1_LivM_like"/>
    <property type="match status" value="1"/>
</dbReference>
<keyword evidence="5 6" id="KW-0472">Membrane</keyword>
<keyword evidence="3 6" id="KW-0812">Transmembrane</keyword>
<dbReference type="RefSeq" id="WP_164354688.1">
    <property type="nucleotide sequence ID" value="NZ_JAABNT010000010.1"/>
</dbReference>
<dbReference type="InterPro" id="IPR043428">
    <property type="entry name" value="LivM-like"/>
</dbReference>
<keyword evidence="8" id="KW-1185">Reference proteome</keyword>
<feature type="transmembrane region" description="Helical" evidence="6">
    <location>
        <begin position="100"/>
        <end position="120"/>
    </location>
</feature>
<comment type="subcellular location">
    <subcellularLocation>
        <location evidence="1">Cell membrane</location>
        <topology evidence="1">Multi-pass membrane protein</topology>
    </subcellularLocation>
</comment>
<evidence type="ECO:0000256" key="6">
    <source>
        <dbReference type="SAM" id="Phobius"/>
    </source>
</evidence>
<evidence type="ECO:0000256" key="4">
    <source>
        <dbReference type="ARBA" id="ARBA00022989"/>
    </source>
</evidence>
<evidence type="ECO:0000256" key="2">
    <source>
        <dbReference type="ARBA" id="ARBA00022475"/>
    </source>
</evidence>
<dbReference type="InterPro" id="IPR001851">
    <property type="entry name" value="ABC_transp_permease"/>
</dbReference>
<dbReference type="GO" id="GO:0005886">
    <property type="term" value="C:plasma membrane"/>
    <property type="evidence" value="ECO:0007669"/>
    <property type="project" value="UniProtKB-SubCell"/>
</dbReference>
<evidence type="ECO:0000256" key="1">
    <source>
        <dbReference type="ARBA" id="ARBA00004651"/>
    </source>
</evidence>
<dbReference type="AlphaFoldDB" id="A0A6P0CEW6"/>
<dbReference type="PANTHER" id="PTHR30482:SF17">
    <property type="entry name" value="ABC TRANSPORTER ATP-BINDING PROTEIN"/>
    <property type="match status" value="1"/>
</dbReference>
<evidence type="ECO:0000256" key="5">
    <source>
        <dbReference type="ARBA" id="ARBA00023136"/>
    </source>
</evidence>
<feature type="transmembrane region" description="Helical" evidence="6">
    <location>
        <begin position="262"/>
        <end position="290"/>
    </location>
</feature>
<name>A0A6P0CEW6_9RHOB</name>
<evidence type="ECO:0000313" key="7">
    <source>
        <dbReference type="EMBL" id="NEK23758.1"/>
    </source>
</evidence>
<feature type="transmembrane region" description="Helical" evidence="6">
    <location>
        <begin position="226"/>
        <end position="250"/>
    </location>
</feature>
<feature type="transmembrane region" description="Helical" evidence="6">
    <location>
        <begin position="302"/>
        <end position="327"/>
    </location>
</feature>
<keyword evidence="2" id="KW-1003">Cell membrane</keyword>
<evidence type="ECO:0000313" key="8">
    <source>
        <dbReference type="Proteomes" id="UP000468591"/>
    </source>
</evidence>
<evidence type="ECO:0000256" key="3">
    <source>
        <dbReference type="ARBA" id="ARBA00022692"/>
    </source>
</evidence>
<sequence length="425" mass="46214">MKNTYHRLREEGAALRSLAKGLLPWAAAIVVLLMLPHVFAANSTITIMNQMAITIIFALSYNMLLGQAGMLSFGHAIYLGFGGFICIHVMNYLQAAGVPIPLPFLPLFAGLFSMGMAMLIGSFSTRRSGTVFAMISLGVVELVTSYSIIGYSFFRGGGVGGDRTLGVPFFGIEFLRQIEVYYLISFWLVASVSLMYLFTQTPMGRMANAVRDNPERAEFLGYSARWVRFFSFCAAGFFAGVAGGLFAINYELASAENLSVQASGAILMIAFLGGIGVFWGPILGAVLFTLLQTVLSLHTDLWQLYVGAMFLVTVMFFPSGLAGVLMMHVSVIRQNGLYGLLGPYFRTVGPAAIGILGVCALVELVFHSRHLARGGQEMTLFWITFQTVHPAPWLIAAGVATAGIWISKRNAPQLSKVWQPHIINP</sequence>
<feature type="transmembrane region" description="Helical" evidence="6">
    <location>
        <begin position="180"/>
        <end position="198"/>
    </location>
</feature>
<dbReference type="PANTHER" id="PTHR30482">
    <property type="entry name" value="HIGH-AFFINITY BRANCHED-CHAIN AMINO ACID TRANSPORT SYSTEM PERMEASE"/>
    <property type="match status" value="1"/>
</dbReference>
<feature type="transmembrane region" description="Helical" evidence="6">
    <location>
        <begin position="21"/>
        <end position="39"/>
    </location>
</feature>
<dbReference type="EMBL" id="JAABNT010000010">
    <property type="protein sequence ID" value="NEK23758.1"/>
    <property type="molecule type" value="Genomic_DNA"/>
</dbReference>
<gene>
    <name evidence="7" type="ORF">GV827_15270</name>
</gene>
<dbReference type="Pfam" id="PF02653">
    <property type="entry name" value="BPD_transp_2"/>
    <property type="match status" value="1"/>
</dbReference>
<dbReference type="GO" id="GO:0015658">
    <property type="term" value="F:branched-chain amino acid transmembrane transporter activity"/>
    <property type="evidence" value="ECO:0007669"/>
    <property type="project" value="InterPro"/>
</dbReference>
<accession>A0A6P0CEW6</accession>
<proteinExistence type="predicted"/>
<feature type="transmembrane region" description="Helical" evidence="6">
    <location>
        <begin position="347"/>
        <end position="366"/>
    </location>
</feature>
<comment type="caution">
    <text evidence="7">The sequence shown here is derived from an EMBL/GenBank/DDBJ whole genome shotgun (WGS) entry which is preliminary data.</text>
</comment>
<organism evidence="7 8">
    <name type="scientific">Sulfitobacter sediminilitoris</name>
    <dbReference type="NCBI Taxonomy" id="2698830"/>
    <lineage>
        <taxon>Bacteria</taxon>
        <taxon>Pseudomonadati</taxon>
        <taxon>Pseudomonadota</taxon>
        <taxon>Alphaproteobacteria</taxon>
        <taxon>Rhodobacterales</taxon>
        <taxon>Roseobacteraceae</taxon>
        <taxon>Sulfitobacter</taxon>
    </lineage>
</organism>
<feature type="transmembrane region" description="Helical" evidence="6">
    <location>
        <begin position="378"/>
        <end position="406"/>
    </location>
</feature>
<feature type="transmembrane region" description="Helical" evidence="6">
    <location>
        <begin position="76"/>
        <end position="94"/>
    </location>
</feature>
<feature type="transmembrane region" description="Helical" evidence="6">
    <location>
        <begin position="132"/>
        <end position="154"/>
    </location>
</feature>